<dbReference type="InParanoid" id="A0A024G9C9"/>
<organism evidence="1 2">
    <name type="scientific">Albugo candida</name>
    <dbReference type="NCBI Taxonomy" id="65357"/>
    <lineage>
        <taxon>Eukaryota</taxon>
        <taxon>Sar</taxon>
        <taxon>Stramenopiles</taxon>
        <taxon>Oomycota</taxon>
        <taxon>Peronosporomycetes</taxon>
        <taxon>Albuginales</taxon>
        <taxon>Albuginaceae</taxon>
        <taxon>Albugo</taxon>
    </lineage>
</organism>
<dbReference type="EMBL" id="CAIX01000040">
    <property type="protein sequence ID" value="CCI42897.1"/>
    <property type="molecule type" value="Genomic_DNA"/>
</dbReference>
<accession>A0A024G9C9</accession>
<dbReference type="Proteomes" id="UP000053237">
    <property type="component" value="Unassembled WGS sequence"/>
</dbReference>
<keyword evidence="2" id="KW-1185">Reference proteome</keyword>
<name>A0A024G9C9_9STRA</name>
<evidence type="ECO:0000313" key="1">
    <source>
        <dbReference type="EMBL" id="CCI42897.1"/>
    </source>
</evidence>
<sequence length="365" mass="42160">MTFEDFVFSSHRNASMKKPPICLWILAIWSGLSAVNGGLLSEIWGGITRIIKSIVWVDVECEKDAFVCPDKSLSYRNASDKCAFKPCPIASLKNDSVDLRSDSVALRDGEAIQNRAEGRTDASEWFMNAEFVVPVIRYQDVFNGKMVAVHLTVLLQRKQRMQNVTVLDIYTFPPALTSLGQKMDVKSLGNDGNWGAAERIVRTQVSRYRFYSSLLSVKSLTKDNIQYTIESLCDELDRQPSQCAQRLVSAVPVDRTHTPHSLREWWRLQREARVEIMEVFHTLYAHSEAFIWITPIDFVLTRILDTLHDTSYWRFRDQDEMIQRLRLSIWIAHQLPCKLHAFSDRFHYTHNVSEHQKSFGKDRKG</sequence>
<protein>
    <submittedName>
        <fullName evidence="1">Uncharacterized protein</fullName>
    </submittedName>
</protein>
<dbReference type="AlphaFoldDB" id="A0A024G9C9"/>
<reference evidence="1 2" key="1">
    <citation type="submission" date="2012-05" db="EMBL/GenBank/DDBJ databases">
        <title>Recombination and specialization in a pathogen metapopulation.</title>
        <authorList>
            <person name="Gardiner A."/>
            <person name="Kemen E."/>
            <person name="Schultz-Larsen T."/>
            <person name="MacLean D."/>
            <person name="Van Oosterhout C."/>
            <person name="Jones J.D.G."/>
        </authorList>
    </citation>
    <scope>NUCLEOTIDE SEQUENCE [LARGE SCALE GENOMIC DNA]</scope>
    <source>
        <strain evidence="1 2">Ac Nc2</strain>
    </source>
</reference>
<comment type="caution">
    <text evidence="1">The sequence shown here is derived from an EMBL/GenBank/DDBJ whole genome shotgun (WGS) entry which is preliminary data.</text>
</comment>
<proteinExistence type="predicted"/>
<gene>
    <name evidence="1" type="ORF">BN9_036810</name>
</gene>
<evidence type="ECO:0000313" key="2">
    <source>
        <dbReference type="Proteomes" id="UP000053237"/>
    </source>
</evidence>